<feature type="compositionally biased region" description="Low complexity" evidence="3">
    <location>
        <begin position="593"/>
        <end position="614"/>
    </location>
</feature>
<keyword evidence="4" id="KW-1133">Transmembrane helix</keyword>
<dbReference type="InterPro" id="IPR015915">
    <property type="entry name" value="Kelch-typ_b-propeller"/>
</dbReference>
<evidence type="ECO:0000313" key="6">
    <source>
        <dbReference type="Proteomes" id="UP000078512"/>
    </source>
</evidence>
<reference evidence="5 6" key="1">
    <citation type="submission" date="2016-05" db="EMBL/GenBank/DDBJ databases">
        <title>Genome sequencing reveals origins of a unique bacterial endosymbiosis in the earliest lineages of terrestrial Fungi.</title>
        <authorList>
            <consortium name="DOE Joint Genome Institute"/>
            <person name="Uehling J."/>
            <person name="Gryganskyi A."/>
            <person name="Hameed K."/>
            <person name="Tschaplinski T."/>
            <person name="Misztal P."/>
            <person name="Wu S."/>
            <person name="Desiro A."/>
            <person name="Vande Pol N."/>
            <person name="Du Z.-Y."/>
            <person name="Zienkiewicz A."/>
            <person name="Zienkiewicz K."/>
            <person name="Morin E."/>
            <person name="Tisserant E."/>
            <person name="Splivallo R."/>
            <person name="Hainaut M."/>
            <person name="Henrissat B."/>
            <person name="Ohm R."/>
            <person name="Kuo A."/>
            <person name="Yan J."/>
            <person name="Lipzen A."/>
            <person name="Nolan M."/>
            <person name="Labutti K."/>
            <person name="Barry K."/>
            <person name="Goldstein A."/>
            <person name="Labbe J."/>
            <person name="Schadt C."/>
            <person name="Tuskan G."/>
            <person name="Grigoriev I."/>
            <person name="Martin F."/>
            <person name="Vilgalys R."/>
            <person name="Bonito G."/>
        </authorList>
    </citation>
    <scope>NUCLEOTIDE SEQUENCE [LARGE SCALE GENOMIC DNA]</scope>
    <source>
        <strain evidence="5 6">AG-77</strain>
    </source>
</reference>
<evidence type="ECO:0000256" key="1">
    <source>
        <dbReference type="ARBA" id="ARBA00022441"/>
    </source>
</evidence>
<evidence type="ECO:0000313" key="5">
    <source>
        <dbReference type="EMBL" id="OAQ22465.1"/>
    </source>
</evidence>
<keyword evidence="2" id="KW-0677">Repeat</keyword>
<evidence type="ECO:0000256" key="2">
    <source>
        <dbReference type="ARBA" id="ARBA00022737"/>
    </source>
</evidence>
<feature type="compositionally biased region" description="Low complexity" evidence="3">
    <location>
        <begin position="198"/>
        <end position="207"/>
    </location>
</feature>
<keyword evidence="4" id="KW-0812">Transmembrane</keyword>
<feature type="region of interest" description="Disordered" evidence="3">
    <location>
        <begin position="404"/>
        <end position="446"/>
    </location>
</feature>
<dbReference type="PANTHER" id="PTHR46647:SF1">
    <property type="entry name" value="RAB9 EFFECTOR PROTEIN WITH KELCH MOTIFS"/>
    <property type="match status" value="1"/>
</dbReference>
<keyword evidence="1" id="KW-0880">Kelch repeat</keyword>
<name>A0A197JBI5_9FUNG</name>
<protein>
    <recommendedName>
        <fullName evidence="7">Galactose oxidase</fullName>
    </recommendedName>
</protein>
<dbReference type="Pfam" id="PF24681">
    <property type="entry name" value="Kelch_KLHDC2_KLHL20_DRC7"/>
    <property type="match status" value="1"/>
</dbReference>
<keyword evidence="6" id="KW-1185">Reference proteome</keyword>
<feature type="region of interest" description="Disordered" evidence="3">
    <location>
        <begin position="593"/>
        <end position="660"/>
    </location>
</feature>
<evidence type="ECO:0000256" key="4">
    <source>
        <dbReference type="SAM" id="Phobius"/>
    </source>
</evidence>
<evidence type="ECO:0008006" key="7">
    <source>
        <dbReference type="Google" id="ProtNLM"/>
    </source>
</evidence>
<feature type="region of interest" description="Disordered" evidence="3">
    <location>
        <begin position="195"/>
        <end position="252"/>
    </location>
</feature>
<organism evidence="5 6">
    <name type="scientific">Linnemannia elongata AG-77</name>
    <dbReference type="NCBI Taxonomy" id="1314771"/>
    <lineage>
        <taxon>Eukaryota</taxon>
        <taxon>Fungi</taxon>
        <taxon>Fungi incertae sedis</taxon>
        <taxon>Mucoromycota</taxon>
        <taxon>Mortierellomycotina</taxon>
        <taxon>Mortierellomycetes</taxon>
        <taxon>Mortierellales</taxon>
        <taxon>Mortierellaceae</taxon>
        <taxon>Linnemannia</taxon>
    </lineage>
</organism>
<dbReference type="EMBL" id="KV442163">
    <property type="protein sequence ID" value="OAQ22465.1"/>
    <property type="molecule type" value="Genomic_DNA"/>
</dbReference>
<feature type="compositionally biased region" description="Polar residues" evidence="3">
    <location>
        <begin position="225"/>
        <end position="240"/>
    </location>
</feature>
<dbReference type="SUPFAM" id="SSF117281">
    <property type="entry name" value="Kelch motif"/>
    <property type="match status" value="2"/>
</dbReference>
<sequence>MKRPRLARSKPTIILYLAFSFPISSPSSSSSLIDAIVIPPARWGHVSVLCGNQLYIQGGHTGVNPMTAPIGSDLYSLDVSTAFNSFTVPWAQLTPGPYASFHTAGLLGPSNNLLAVFGGNTSFSSSPSSNSNSLNLYDTVSGTWVVSPLQDPPRREQAAAVSRLGDGTMYVIGGMVLSPDLKTESATAELWSIGGYITPPTNTTNTTMPGGDNNSTSPEPPKTTQPPGLTPQTVGWQKLTSPSSPSGSDRSFHTATIIRSNGLIVLIGGVSGGALVPMSEIAVYDTAAGTWSVQTATGATPPLRRNHVAVATNTGQIYVHGGTDLGATTFFADLAILDTTSWSWSQPAMGGNAPTGRYSHAATMVGSNIIMTFGLSAGGSNNNIFILDTTTNAWVTSYTPNALAQTSSKPEDWPGYKPPPVLPSPSPNPNDPQPTNPDTGRSRRGPDVAAIIGGLIGAAAIAAVLFVALRRHRRHKIQNSQHKATALYASDYSYARNPHLDDAYQPTGMAFDSAPLSLGQRVEQALGGIAFWRGKGGRGRRSANVSYSQRLGDRDEDDGGMKGLETGPYPSDQEIFLDAVHRARSRAGHLSPLFTPLQQPLSQSPPVSPRSPRSNAGFAYAGVGVGGGPDSGPGVRYSGPGVTLTDVNIPRLNRDGEEMPHGRAYSDGFENAMQEMDIQMLAVPRGRLYVVNPSDETLSQDFDHDPNQGPGQGDNSQSEEEPYRQFDSQTPKP</sequence>
<proteinExistence type="predicted"/>
<keyword evidence="4" id="KW-0472">Membrane</keyword>
<feature type="region of interest" description="Disordered" evidence="3">
    <location>
        <begin position="692"/>
        <end position="733"/>
    </location>
</feature>
<dbReference type="OrthoDB" id="432528at2759"/>
<accession>A0A197JBI5</accession>
<dbReference type="PANTHER" id="PTHR46647">
    <property type="entry name" value="RAB9 EFFECTOR PROTEIN WITH KELCH MOTIFS"/>
    <property type="match status" value="1"/>
</dbReference>
<feature type="region of interest" description="Disordered" evidence="3">
    <location>
        <begin position="536"/>
        <end position="572"/>
    </location>
</feature>
<feature type="compositionally biased region" description="Pro residues" evidence="3">
    <location>
        <begin position="416"/>
        <end position="435"/>
    </location>
</feature>
<dbReference type="InterPro" id="IPR052124">
    <property type="entry name" value="Rab9_kelch_effector"/>
</dbReference>
<gene>
    <name evidence="5" type="ORF">K457DRAFT_143413</name>
</gene>
<dbReference type="STRING" id="1314771.A0A197JBI5"/>
<dbReference type="Proteomes" id="UP000078512">
    <property type="component" value="Unassembled WGS sequence"/>
</dbReference>
<feature type="transmembrane region" description="Helical" evidence="4">
    <location>
        <begin position="448"/>
        <end position="469"/>
    </location>
</feature>
<dbReference type="Gene3D" id="2.120.10.80">
    <property type="entry name" value="Kelch-type beta propeller"/>
    <property type="match status" value="3"/>
</dbReference>
<evidence type="ECO:0000256" key="3">
    <source>
        <dbReference type="SAM" id="MobiDB-lite"/>
    </source>
</evidence>
<dbReference type="AlphaFoldDB" id="A0A197JBI5"/>